<keyword evidence="5" id="KW-1185">Reference proteome</keyword>
<dbReference type="EMBL" id="BDGG01000001">
    <property type="protein sequence ID" value="GAU90826.1"/>
    <property type="molecule type" value="Genomic_DNA"/>
</dbReference>
<dbReference type="SUPFAM" id="SSF51735">
    <property type="entry name" value="NAD(P)-binding Rossmann-fold domains"/>
    <property type="match status" value="1"/>
</dbReference>
<evidence type="ECO:0000256" key="3">
    <source>
        <dbReference type="ARBA" id="ARBA00023002"/>
    </source>
</evidence>
<keyword evidence="3" id="KW-0560">Oxidoreductase</keyword>
<dbReference type="PANTHER" id="PTHR43899">
    <property type="entry name" value="RH59310P"/>
    <property type="match status" value="1"/>
</dbReference>
<dbReference type="Proteomes" id="UP000186922">
    <property type="component" value="Unassembled WGS sequence"/>
</dbReference>
<dbReference type="Pfam" id="PF00106">
    <property type="entry name" value="adh_short"/>
    <property type="match status" value="1"/>
</dbReference>
<dbReference type="AlphaFoldDB" id="A0A1D1UM72"/>
<dbReference type="PANTHER" id="PTHR43899:SF13">
    <property type="entry name" value="RH59310P"/>
    <property type="match status" value="1"/>
</dbReference>
<gene>
    <name evidence="4" type="primary">RvY_03189-1</name>
    <name evidence="4" type="synonym">RvY_03189.1</name>
    <name evidence="4" type="ORF">RvY_03189</name>
</gene>
<sequence>MASQLGMGLDHLSVNINRYADQYLGPAKPYFAAFGALSAGFVGITAAYQVAKGFTSYCLAEPLALGINVRDYGEWAVVTGANAGIGKTYCMELARRGLNIILIARNEEKLNEAARDIELSCHVKTKVIVVNFAEHDVEMYNDIQLQLTGLKIAVLVNNVGGGGDEDLFLQFPPDNQGCLDMINSNATSCVLMTRLILPGMVTRGKGIIICISSVYGDIPTPKAALYSGTKAFIDYFAAALKEEYAERGIVVQCVMPGAVDTKMLQEEHKQSFWCVPPEVFVPAALAQLGVRTRTYGHWKHAFHMKLRKTIPGMQ</sequence>
<dbReference type="Gene3D" id="3.40.50.720">
    <property type="entry name" value="NAD(P)-binding Rossmann-like Domain"/>
    <property type="match status" value="1"/>
</dbReference>
<comment type="caution">
    <text evidence="4">The sequence shown here is derived from an EMBL/GenBank/DDBJ whole genome shotgun (WGS) entry which is preliminary data.</text>
</comment>
<organism evidence="4 5">
    <name type="scientific">Ramazzottius varieornatus</name>
    <name type="common">Water bear</name>
    <name type="synonym">Tardigrade</name>
    <dbReference type="NCBI Taxonomy" id="947166"/>
    <lineage>
        <taxon>Eukaryota</taxon>
        <taxon>Metazoa</taxon>
        <taxon>Ecdysozoa</taxon>
        <taxon>Tardigrada</taxon>
        <taxon>Eutardigrada</taxon>
        <taxon>Parachela</taxon>
        <taxon>Hypsibioidea</taxon>
        <taxon>Ramazzottiidae</taxon>
        <taxon>Ramazzottius</taxon>
    </lineage>
</organism>
<evidence type="ECO:0000256" key="1">
    <source>
        <dbReference type="ARBA" id="ARBA00006484"/>
    </source>
</evidence>
<dbReference type="GO" id="GO:0016491">
    <property type="term" value="F:oxidoreductase activity"/>
    <property type="evidence" value="ECO:0007669"/>
    <property type="project" value="UniProtKB-KW"/>
</dbReference>
<dbReference type="InterPro" id="IPR036291">
    <property type="entry name" value="NAD(P)-bd_dom_sf"/>
</dbReference>
<dbReference type="CDD" id="cd05356">
    <property type="entry name" value="17beta-HSD1_like_SDR_c"/>
    <property type="match status" value="1"/>
</dbReference>
<protein>
    <submittedName>
        <fullName evidence="4">Uncharacterized protein</fullName>
    </submittedName>
</protein>
<accession>A0A1D1UM72</accession>
<dbReference type="FunFam" id="3.40.50.720:FF:000137">
    <property type="entry name" value="Hydroxysteroid (17-beta) dehydrogenase 3"/>
    <property type="match status" value="1"/>
</dbReference>
<evidence type="ECO:0000313" key="4">
    <source>
        <dbReference type="EMBL" id="GAU90826.1"/>
    </source>
</evidence>
<reference evidence="4 5" key="1">
    <citation type="journal article" date="2016" name="Nat. Commun.">
        <title>Extremotolerant tardigrade genome and improved radiotolerance of human cultured cells by tardigrade-unique protein.</title>
        <authorList>
            <person name="Hashimoto T."/>
            <person name="Horikawa D.D."/>
            <person name="Saito Y."/>
            <person name="Kuwahara H."/>
            <person name="Kozuka-Hata H."/>
            <person name="Shin-I T."/>
            <person name="Minakuchi Y."/>
            <person name="Ohishi K."/>
            <person name="Motoyama A."/>
            <person name="Aizu T."/>
            <person name="Enomoto A."/>
            <person name="Kondo K."/>
            <person name="Tanaka S."/>
            <person name="Hara Y."/>
            <person name="Koshikawa S."/>
            <person name="Sagara H."/>
            <person name="Miura T."/>
            <person name="Yokobori S."/>
            <person name="Miyagawa K."/>
            <person name="Suzuki Y."/>
            <person name="Kubo T."/>
            <person name="Oyama M."/>
            <person name="Kohara Y."/>
            <person name="Fujiyama A."/>
            <person name="Arakawa K."/>
            <person name="Katayama T."/>
            <person name="Toyoda A."/>
            <person name="Kunieda T."/>
        </authorList>
    </citation>
    <scope>NUCLEOTIDE SEQUENCE [LARGE SCALE GENOMIC DNA]</scope>
    <source>
        <strain evidence="4 5">YOKOZUNA-1</strain>
    </source>
</reference>
<comment type="similarity">
    <text evidence="1">Belongs to the short-chain dehydrogenases/reductases (SDR) family.</text>
</comment>
<dbReference type="STRING" id="947166.A0A1D1UM72"/>
<name>A0A1D1UM72_RAMVA</name>
<proteinExistence type="inferred from homology"/>
<evidence type="ECO:0000256" key="2">
    <source>
        <dbReference type="ARBA" id="ARBA00022857"/>
    </source>
</evidence>
<dbReference type="InterPro" id="IPR002347">
    <property type="entry name" value="SDR_fam"/>
</dbReference>
<dbReference type="PRINTS" id="PR00081">
    <property type="entry name" value="GDHRDH"/>
</dbReference>
<keyword evidence="2" id="KW-0521">NADP</keyword>
<dbReference type="InterPro" id="IPR051019">
    <property type="entry name" value="VLCFA-Steroid_DH"/>
</dbReference>
<dbReference type="OrthoDB" id="5545019at2759"/>
<evidence type="ECO:0000313" key="5">
    <source>
        <dbReference type="Proteomes" id="UP000186922"/>
    </source>
</evidence>
<dbReference type="PIRSF" id="PIRSF000126">
    <property type="entry name" value="11-beta-HSD1"/>
    <property type="match status" value="1"/>
</dbReference>
<dbReference type="GO" id="GO:0005783">
    <property type="term" value="C:endoplasmic reticulum"/>
    <property type="evidence" value="ECO:0007669"/>
    <property type="project" value="TreeGrafter"/>
</dbReference>